<feature type="region of interest" description="Disordered" evidence="1">
    <location>
        <begin position="157"/>
        <end position="177"/>
    </location>
</feature>
<dbReference type="EMBL" id="CP022579">
    <property type="protein sequence ID" value="QEL66572.1"/>
    <property type="molecule type" value="Genomic_DNA"/>
</dbReference>
<keyword evidence="2" id="KW-1133">Transmembrane helix</keyword>
<feature type="region of interest" description="Disordered" evidence="1">
    <location>
        <begin position="35"/>
        <end position="79"/>
    </location>
</feature>
<dbReference type="KEGG" id="otr:OTERR_30960"/>
<evidence type="ECO:0000313" key="5">
    <source>
        <dbReference type="EMBL" id="QEL66572.1"/>
    </source>
</evidence>
<protein>
    <recommendedName>
        <fullName evidence="4">Tim44-like domain-containing protein</fullName>
    </recommendedName>
</protein>
<evidence type="ECO:0000256" key="2">
    <source>
        <dbReference type="SAM" id="Phobius"/>
    </source>
</evidence>
<evidence type="ECO:0000259" key="4">
    <source>
        <dbReference type="SMART" id="SM00978"/>
    </source>
</evidence>
<keyword evidence="2" id="KW-0472">Membrane</keyword>
<keyword evidence="6" id="KW-1185">Reference proteome</keyword>
<keyword evidence="2" id="KW-0812">Transmembrane</keyword>
<dbReference type="PANTHER" id="PTHR41542:SF1">
    <property type="entry name" value="BLL5807 PROTEIN"/>
    <property type="match status" value="1"/>
</dbReference>
<proteinExistence type="predicted"/>
<dbReference type="Pfam" id="PF04280">
    <property type="entry name" value="Tim44"/>
    <property type="match status" value="1"/>
</dbReference>
<feature type="transmembrane region" description="Helical" evidence="2">
    <location>
        <begin position="113"/>
        <end position="131"/>
    </location>
</feature>
<gene>
    <name evidence="5" type="ORF">OTERR_30960</name>
</gene>
<dbReference type="AlphaFoldDB" id="A0A5C1ECE8"/>
<dbReference type="Proteomes" id="UP000323671">
    <property type="component" value="Chromosome"/>
</dbReference>
<accession>A0A5C1ECE8</accession>
<dbReference type="RefSeq" id="WP_149426358.1">
    <property type="nucleotide sequence ID" value="NZ_CP022579.1"/>
</dbReference>
<dbReference type="SUPFAM" id="SSF54427">
    <property type="entry name" value="NTF2-like"/>
    <property type="match status" value="1"/>
</dbReference>
<feature type="transmembrane region" description="Helical" evidence="2">
    <location>
        <begin position="84"/>
        <end position="101"/>
    </location>
</feature>
<evidence type="ECO:0000256" key="3">
    <source>
        <dbReference type="SAM" id="SignalP"/>
    </source>
</evidence>
<reference evidence="5 6" key="1">
    <citation type="submission" date="2017-07" db="EMBL/GenBank/DDBJ databases">
        <title>Complete genome sequence of Oryzomicrobium terrae TPP412.</title>
        <authorList>
            <person name="Chiu L.-W."/>
            <person name="Lo K.-J."/>
            <person name="Tsai Y.-M."/>
            <person name="Lin S.-S."/>
            <person name="Kuo C.-H."/>
            <person name="Liu C.-T."/>
        </authorList>
    </citation>
    <scope>NUCLEOTIDE SEQUENCE [LARGE SCALE GENOMIC DNA]</scope>
    <source>
        <strain evidence="5 6">TPP412</strain>
    </source>
</reference>
<feature type="domain" description="Tim44-like" evidence="4">
    <location>
        <begin position="181"/>
        <end position="309"/>
    </location>
</feature>
<dbReference type="PANTHER" id="PTHR41542">
    <property type="entry name" value="BLL5807 PROTEIN"/>
    <property type="match status" value="1"/>
</dbReference>
<evidence type="ECO:0000256" key="1">
    <source>
        <dbReference type="SAM" id="MobiDB-lite"/>
    </source>
</evidence>
<dbReference type="InterPro" id="IPR007379">
    <property type="entry name" value="Tim44-like_dom"/>
</dbReference>
<evidence type="ECO:0000313" key="6">
    <source>
        <dbReference type="Proteomes" id="UP000323671"/>
    </source>
</evidence>
<organism evidence="5 6">
    <name type="scientific">Oryzomicrobium terrae</name>
    <dbReference type="NCBI Taxonomy" id="1735038"/>
    <lineage>
        <taxon>Bacteria</taxon>
        <taxon>Pseudomonadati</taxon>
        <taxon>Pseudomonadota</taxon>
        <taxon>Betaproteobacteria</taxon>
        <taxon>Rhodocyclales</taxon>
        <taxon>Rhodocyclaceae</taxon>
        <taxon>Oryzomicrobium</taxon>
    </lineage>
</organism>
<dbReference type="SMART" id="SM00978">
    <property type="entry name" value="Tim44"/>
    <property type="match status" value="1"/>
</dbReference>
<name>A0A5C1ECE8_9RHOO</name>
<dbReference type="InterPro" id="IPR032710">
    <property type="entry name" value="NTF2-like_dom_sf"/>
</dbReference>
<feature type="compositionally biased region" description="Low complexity" evidence="1">
    <location>
        <begin position="42"/>
        <end position="79"/>
    </location>
</feature>
<feature type="chain" id="PRO_5023002174" description="Tim44-like domain-containing protein" evidence="3">
    <location>
        <begin position="29"/>
        <end position="311"/>
    </location>
</feature>
<keyword evidence="3" id="KW-0732">Signal</keyword>
<feature type="signal peptide" evidence="3">
    <location>
        <begin position="1"/>
        <end position="28"/>
    </location>
</feature>
<sequence length="311" mass="32384">MARRSFFKSFVIATAAIAVVAVSPVAEAKRLGGGKSYGMQRQATPTSPAQAPSAAPSAPQKAPTQASPNQPAPAPAAAAPKRNWLGPIAGLAAGLGIAALLSHFGMGEGVANFLMIALLVMAAVFVFRLIFARRATPANAEPLQYAGVGGPSYNPMPEPMASTPGGATGEPNPNVGNAPGVQETTARIPADFDAAGFLEVAKRNFVRLQAANDAGHIDEIRDFLTPEMFTVINAQLAERGGASQTTDIVQLHASLLEVASEGARHIASVRYYGLLREEKDAPPTAFDEVWHLVKAASGNDGWRVAGIQQLD</sequence>